<organism evidence="10 11">
    <name type="scientific">Cyclostephanos tholiformis</name>
    <dbReference type="NCBI Taxonomy" id="382380"/>
    <lineage>
        <taxon>Eukaryota</taxon>
        <taxon>Sar</taxon>
        <taxon>Stramenopiles</taxon>
        <taxon>Ochrophyta</taxon>
        <taxon>Bacillariophyta</taxon>
        <taxon>Coscinodiscophyceae</taxon>
        <taxon>Thalassiosirophycidae</taxon>
        <taxon>Stephanodiscales</taxon>
        <taxon>Stephanodiscaceae</taxon>
        <taxon>Cyclostephanos</taxon>
    </lineage>
</organism>
<dbReference type="Proteomes" id="UP001530377">
    <property type="component" value="Unassembled WGS sequence"/>
</dbReference>
<sequence>MFGRVAVIGCLAVVRLCAAQNSSSYAVSVDGIFVTDVATGVSDIVAIHNDRPFNVVANLVWESDFYDVASSNQISWQMFVNDVVEATGVLDLVEHYSLPVTLDAGSTSLTSAGTYNIKVAIKLDTISSESDRDYESFAVEASIGPLAVVILFAATTGMVELSLGLGIFTGSCMVAGSLTTGYRDMLSIYLLDSLSDRYHGYIFLFGLFMAGLVGIVEKSGGFAGITKVLQRFVRSSRSAQGASFIAGLTIFFDDYTSCLVAGASMRPLTDACIISREKLAFIVDATAAPIASIVPISSWIGFEISLIQSELDAIVLKYPDSEIGNTSSFIVFLRTVKYRYYCIFMLMLIPLQILTGRDFGPMLIAERLTKVYGRTDGGPGKSVSFDGSAFRNINAPDADTPCKWWNMALPIVALITYILVLLVWTGQQSAVGGENLYEIIGMADSYSALLWGTMAAVLTSIGFYFVQDKKDGRIKWFNLKGYKNKVQRFVDRRRGIAVNDEAVHSKVLMTTREAMSAFLTGMEKIFGVLIILTLAWATGAIMIAVGLDRWCYEIITNQDLDKRMLPTVTFLVACFIALATGTSWGTMTILFPLLLVPTYEATDGDPKIFYGVVAGILAGAVAGDHASPISDTTILSSLAAECQVLAHTVTQAPYAFIVVIWSVLVGTIPSGMGAFPNGVSIFLGFLAMIFHVIVTSEFIINKTGRYDIFTELYIRCIKNKEFYMSLKADVVEAFETGSPVPLQKGRKSIVVDESEHHLSLDDTRSFDKGGQEVMNAQKDGDNESVEKTGDEEGRIVSQISTF</sequence>
<dbReference type="Pfam" id="PF03553">
    <property type="entry name" value="Na_H_antiporter"/>
    <property type="match status" value="1"/>
</dbReference>
<feature type="transmembrane region" description="Helical" evidence="7">
    <location>
        <begin position="446"/>
        <end position="466"/>
    </location>
</feature>
<keyword evidence="4 7" id="KW-1133">Transmembrane helix</keyword>
<comment type="subcellular location">
    <subcellularLocation>
        <location evidence="1">Cell membrane</location>
        <topology evidence="1">Multi-pass membrane protein</topology>
    </subcellularLocation>
</comment>
<feature type="transmembrane region" description="Helical" evidence="7">
    <location>
        <begin position="404"/>
        <end position="425"/>
    </location>
</feature>
<feature type="transmembrane region" description="Helical" evidence="7">
    <location>
        <begin position="338"/>
        <end position="355"/>
    </location>
</feature>
<feature type="chain" id="PRO_5044807459" description="Na+/H+ antiporter NhaC-like C-terminal domain-containing protein" evidence="8">
    <location>
        <begin position="20"/>
        <end position="802"/>
    </location>
</feature>
<keyword evidence="11" id="KW-1185">Reference proteome</keyword>
<dbReference type="InterPro" id="IPR018461">
    <property type="entry name" value="Na/H_Antiport_NhaC-like_C"/>
</dbReference>
<evidence type="ECO:0000313" key="10">
    <source>
        <dbReference type="EMBL" id="KAL3821779.1"/>
    </source>
</evidence>
<gene>
    <name evidence="10" type="ORF">ACHAXA_000278</name>
</gene>
<feature type="transmembrane region" description="Helical" evidence="7">
    <location>
        <begin position="654"/>
        <end position="675"/>
    </location>
</feature>
<feature type="transmembrane region" description="Helical" evidence="7">
    <location>
        <begin position="681"/>
        <end position="700"/>
    </location>
</feature>
<dbReference type="PANTHER" id="PTHR43478">
    <property type="entry name" value="NA+/H+ ANTIPORTER-RELATED"/>
    <property type="match status" value="1"/>
</dbReference>
<evidence type="ECO:0000256" key="8">
    <source>
        <dbReference type="SAM" id="SignalP"/>
    </source>
</evidence>
<evidence type="ECO:0000256" key="5">
    <source>
        <dbReference type="ARBA" id="ARBA00023136"/>
    </source>
</evidence>
<evidence type="ECO:0000313" key="11">
    <source>
        <dbReference type="Proteomes" id="UP001530377"/>
    </source>
</evidence>
<keyword evidence="5 7" id="KW-0472">Membrane</keyword>
<protein>
    <recommendedName>
        <fullName evidence="9">Na+/H+ antiporter NhaC-like C-terminal domain-containing protein</fullName>
    </recommendedName>
</protein>
<keyword evidence="3 7" id="KW-0812">Transmembrane</keyword>
<dbReference type="GO" id="GO:0005886">
    <property type="term" value="C:plasma membrane"/>
    <property type="evidence" value="ECO:0007669"/>
    <property type="project" value="UniProtKB-SubCell"/>
</dbReference>
<accession>A0ABD3SB86</accession>
<feature type="transmembrane region" description="Helical" evidence="7">
    <location>
        <begin position="525"/>
        <end position="547"/>
    </location>
</feature>
<feature type="domain" description="Na+/H+ antiporter NhaC-like C-terminal" evidence="9">
    <location>
        <begin position="507"/>
        <end position="663"/>
    </location>
</feature>
<feature type="transmembrane region" description="Helical" evidence="7">
    <location>
        <begin position="608"/>
        <end position="626"/>
    </location>
</feature>
<dbReference type="AlphaFoldDB" id="A0ABD3SB86"/>
<feature type="compositionally biased region" description="Basic and acidic residues" evidence="6">
    <location>
        <begin position="778"/>
        <end position="792"/>
    </location>
</feature>
<feature type="transmembrane region" description="Helical" evidence="7">
    <location>
        <begin position="198"/>
        <end position="216"/>
    </location>
</feature>
<keyword evidence="8" id="KW-0732">Signal</keyword>
<name>A0ABD3SB86_9STRA</name>
<evidence type="ECO:0000256" key="7">
    <source>
        <dbReference type="SAM" id="Phobius"/>
    </source>
</evidence>
<evidence type="ECO:0000259" key="9">
    <source>
        <dbReference type="Pfam" id="PF03553"/>
    </source>
</evidence>
<comment type="caution">
    <text evidence="10">The sequence shown here is derived from an EMBL/GenBank/DDBJ whole genome shotgun (WGS) entry which is preliminary data.</text>
</comment>
<evidence type="ECO:0000256" key="4">
    <source>
        <dbReference type="ARBA" id="ARBA00022989"/>
    </source>
</evidence>
<keyword evidence="2" id="KW-1003">Cell membrane</keyword>
<dbReference type="PANTHER" id="PTHR43478:SF1">
    <property type="entry name" value="NA+_H+ ANTIPORTER NHAC-LIKE C-TERMINAL DOMAIN-CONTAINING PROTEIN"/>
    <property type="match status" value="1"/>
</dbReference>
<evidence type="ECO:0000256" key="6">
    <source>
        <dbReference type="SAM" id="MobiDB-lite"/>
    </source>
</evidence>
<evidence type="ECO:0000256" key="3">
    <source>
        <dbReference type="ARBA" id="ARBA00022692"/>
    </source>
</evidence>
<feature type="region of interest" description="Disordered" evidence="6">
    <location>
        <begin position="773"/>
        <end position="792"/>
    </location>
</feature>
<feature type="transmembrane region" description="Helical" evidence="7">
    <location>
        <begin position="568"/>
        <end position="596"/>
    </location>
</feature>
<evidence type="ECO:0000256" key="1">
    <source>
        <dbReference type="ARBA" id="ARBA00004651"/>
    </source>
</evidence>
<evidence type="ECO:0000256" key="2">
    <source>
        <dbReference type="ARBA" id="ARBA00022475"/>
    </source>
</evidence>
<feature type="signal peptide" evidence="8">
    <location>
        <begin position="1"/>
        <end position="19"/>
    </location>
</feature>
<reference evidence="10 11" key="1">
    <citation type="submission" date="2024-10" db="EMBL/GenBank/DDBJ databases">
        <title>Updated reference genomes for cyclostephanoid diatoms.</title>
        <authorList>
            <person name="Roberts W.R."/>
            <person name="Alverson A.J."/>
        </authorList>
    </citation>
    <scope>NUCLEOTIDE SEQUENCE [LARGE SCALE GENOMIC DNA]</scope>
    <source>
        <strain evidence="10 11">AJA228-03</strain>
    </source>
</reference>
<proteinExistence type="predicted"/>
<dbReference type="EMBL" id="JALLPB020000085">
    <property type="protein sequence ID" value="KAL3821779.1"/>
    <property type="molecule type" value="Genomic_DNA"/>
</dbReference>